<organism evidence="2 3">
    <name type="scientific">Pisolithus microcarpus 441</name>
    <dbReference type="NCBI Taxonomy" id="765257"/>
    <lineage>
        <taxon>Eukaryota</taxon>
        <taxon>Fungi</taxon>
        <taxon>Dikarya</taxon>
        <taxon>Basidiomycota</taxon>
        <taxon>Agaricomycotina</taxon>
        <taxon>Agaricomycetes</taxon>
        <taxon>Agaricomycetidae</taxon>
        <taxon>Boletales</taxon>
        <taxon>Sclerodermatineae</taxon>
        <taxon>Pisolithaceae</taxon>
        <taxon>Pisolithus</taxon>
    </lineage>
</organism>
<dbReference type="EMBL" id="KN834178">
    <property type="protein sequence ID" value="KIK11658.1"/>
    <property type="molecule type" value="Genomic_DNA"/>
</dbReference>
<proteinExistence type="predicted"/>
<name>A0A0C9YUU8_9AGAM</name>
<keyword evidence="3" id="KW-1185">Reference proteome</keyword>
<gene>
    <name evidence="2" type="ORF">PISMIDRAFT_19363</name>
</gene>
<dbReference type="AlphaFoldDB" id="A0A0C9YUU8"/>
<dbReference type="HOGENOM" id="CLU_1454860_0_0_1"/>
<feature type="region of interest" description="Disordered" evidence="1">
    <location>
        <begin position="1"/>
        <end position="24"/>
    </location>
</feature>
<evidence type="ECO:0000256" key="1">
    <source>
        <dbReference type="SAM" id="MobiDB-lite"/>
    </source>
</evidence>
<dbReference type="Proteomes" id="UP000054018">
    <property type="component" value="Unassembled WGS sequence"/>
</dbReference>
<sequence>MARTATLHGKRVRPRLSNDQKEERRARQMKLADDIAGARRAYAQEARDIAQNHGRSLNWTRVQLLLKSQNLCNCRCINSWNAFISSKLREANAGRDRGDRVKLTQFMARNKDDLLVTYKNLTPTQQEAYNTEVQVARDTKVRVVHSNPKAVSHTVTAAFANMDREVTLLFSLTCSHLDYNVSGLPCARKLV</sequence>
<evidence type="ECO:0000313" key="2">
    <source>
        <dbReference type="EMBL" id="KIK11658.1"/>
    </source>
</evidence>
<accession>A0A0C9YUU8</accession>
<reference evidence="3" key="2">
    <citation type="submission" date="2015-01" db="EMBL/GenBank/DDBJ databases">
        <title>Evolutionary Origins and Diversification of the Mycorrhizal Mutualists.</title>
        <authorList>
            <consortium name="DOE Joint Genome Institute"/>
            <consortium name="Mycorrhizal Genomics Consortium"/>
            <person name="Kohler A."/>
            <person name="Kuo A."/>
            <person name="Nagy L.G."/>
            <person name="Floudas D."/>
            <person name="Copeland A."/>
            <person name="Barry K.W."/>
            <person name="Cichocki N."/>
            <person name="Veneault-Fourrey C."/>
            <person name="LaButti K."/>
            <person name="Lindquist E.A."/>
            <person name="Lipzen A."/>
            <person name="Lundell T."/>
            <person name="Morin E."/>
            <person name="Murat C."/>
            <person name="Riley R."/>
            <person name="Ohm R."/>
            <person name="Sun H."/>
            <person name="Tunlid A."/>
            <person name="Henrissat B."/>
            <person name="Grigoriev I.V."/>
            <person name="Hibbett D.S."/>
            <person name="Martin F."/>
        </authorList>
    </citation>
    <scope>NUCLEOTIDE SEQUENCE [LARGE SCALE GENOMIC DNA]</scope>
    <source>
        <strain evidence="3">441</strain>
    </source>
</reference>
<evidence type="ECO:0000313" key="3">
    <source>
        <dbReference type="Proteomes" id="UP000054018"/>
    </source>
</evidence>
<reference evidence="2 3" key="1">
    <citation type="submission" date="2014-04" db="EMBL/GenBank/DDBJ databases">
        <authorList>
            <consortium name="DOE Joint Genome Institute"/>
            <person name="Kuo A."/>
            <person name="Kohler A."/>
            <person name="Costa M.D."/>
            <person name="Nagy L.G."/>
            <person name="Floudas D."/>
            <person name="Copeland A."/>
            <person name="Barry K.W."/>
            <person name="Cichocki N."/>
            <person name="Veneault-Fourrey C."/>
            <person name="LaButti K."/>
            <person name="Lindquist E.A."/>
            <person name="Lipzen A."/>
            <person name="Lundell T."/>
            <person name="Morin E."/>
            <person name="Murat C."/>
            <person name="Sun H."/>
            <person name="Tunlid A."/>
            <person name="Henrissat B."/>
            <person name="Grigoriev I.V."/>
            <person name="Hibbett D.S."/>
            <person name="Martin F."/>
            <person name="Nordberg H.P."/>
            <person name="Cantor M.N."/>
            <person name="Hua S.X."/>
        </authorList>
    </citation>
    <scope>NUCLEOTIDE SEQUENCE [LARGE SCALE GENOMIC DNA]</scope>
    <source>
        <strain evidence="2 3">441</strain>
    </source>
</reference>
<protein>
    <submittedName>
        <fullName evidence="2">Uncharacterized protein</fullName>
    </submittedName>
</protein>
<dbReference type="OrthoDB" id="3253416at2759"/>